<dbReference type="AlphaFoldDB" id="M5U1Z4"/>
<gene>
    <name evidence="1" type="ORF">RSSM_03318</name>
</gene>
<evidence type="ECO:0000313" key="2">
    <source>
        <dbReference type="Proteomes" id="UP000011885"/>
    </source>
</evidence>
<accession>M5U1Z4</accession>
<organism evidence="1 2">
    <name type="scientific">Rhodopirellula sallentina SM41</name>
    <dbReference type="NCBI Taxonomy" id="1263870"/>
    <lineage>
        <taxon>Bacteria</taxon>
        <taxon>Pseudomonadati</taxon>
        <taxon>Planctomycetota</taxon>
        <taxon>Planctomycetia</taxon>
        <taxon>Pirellulales</taxon>
        <taxon>Pirellulaceae</taxon>
        <taxon>Rhodopirellula</taxon>
    </lineage>
</organism>
<dbReference type="PATRIC" id="fig|1263870.3.peg.3524"/>
<sequence length="52" mass="5793">MRSGARSTQPPIRLAGSFRMRKHRFAKRQTGRAGVNVVTWIDPGNTRPGTLT</sequence>
<dbReference type="EMBL" id="ANOH01000223">
    <property type="protein sequence ID" value="EMI55284.1"/>
    <property type="molecule type" value="Genomic_DNA"/>
</dbReference>
<protein>
    <submittedName>
        <fullName evidence="1">Uncharacterized protein</fullName>
    </submittedName>
</protein>
<evidence type="ECO:0000313" key="1">
    <source>
        <dbReference type="EMBL" id="EMI55284.1"/>
    </source>
</evidence>
<dbReference type="Proteomes" id="UP000011885">
    <property type="component" value="Unassembled WGS sequence"/>
</dbReference>
<name>M5U1Z4_9BACT</name>
<keyword evidence="2" id="KW-1185">Reference proteome</keyword>
<comment type="caution">
    <text evidence="1">The sequence shown here is derived from an EMBL/GenBank/DDBJ whole genome shotgun (WGS) entry which is preliminary data.</text>
</comment>
<proteinExistence type="predicted"/>
<reference evidence="1 2" key="1">
    <citation type="journal article" date="2013" name="Mar. Genomics">
        <title>Expression of sulfatases in Rhodopirellula baltica and the diversity of sulfatases in the genus Rhodopirellula.</title>
        <authorList>
            <person name="Wegner C.E."/>
            <person name="Richter-Heitmann T."/>
            <person name="Klindworth A."/>
            <person name="Klockow C."/>
            <person name="Richter M."/>
            <person name="Achstetter T."/>
            <person name="Glockner F.O."/>
            <person name="Harder J."/>
        </authorList>
    </citation>
    <scope>NUCLEOTIDE SEQUENCE [LARGE SCALE GENOMIC DNA]</scope>
    <source>
        <strain evidence="1 2">SM41</strain>
    </source>
</reference>